<feature type="transmembrane region" description="Helical" evidence="1">
    <location>
        <begin position="531"/>
        <end position="550"/>
    </location>
</feature>
<dbReference type="OrthoDB" id="2257846at2"/>
<sequence>MDQRVNGQRPLLRGRLSVQDGLMLGFVLIIAGLITIPIFAGGYFSISWDGRIHLARFQQIVWALKAHHLPSLVSFVGFGQQLSTLNGMYPWLTAGFFFWPSLFTDNPLHAIKLGFLVVNFLTGVTAFILMRTVTNNRYYQSLGVSLYMLNTYHLTLLYARVDLGEVLAYIFLPLVMLGCLRIWQSPCLRSKGWCWLAVGMIGIANSHILSLLIVTSLLVVMEMGRLVLRRLTREEITSLLVAGGVSILGSCYSLGNIIYIASHNHLLAPQLKILPITPNIAVGALLSGGLNERFDTWNVGIVMSTLLIVQLITIAFLMVNQKSVYTWQKWTWASLVLTVLPVSWWPYQLLVQTPVALIQFPGRLLSIAGLVLAITTVLYFKELKLHPKIVVGVQVVLTLMALRSVYDYAVLPQDTLTNPGHVQLTRKNLQQELLNNTALGQDYLPATADLTVPRGLVIKTSNVKDNQITYNIKASHAGSYRLPVAYYQGISYRIRLNQKIVKSLDAHQMKFVLKRGDNVLTVQSNTPMFDYALLGVSLATAMGCLLYLGIRMKLTL</sequence>
<dbReference type="STRING" id="942150.IV64_GL000998"/>
<feature type="transmembrane region" description="Helical" evidence="1">
    <location>
        <begin position="239"/>
        <end position="261"/>
    </location>
</feature>
<reference evidence="2 3" key="1">
    <citation type="journal article" date="2015" name="Genome Announc.">
        <title>Expanding the biotechnology potential of lactobacilli through comparative genomics of 213 strains and associated genera.</title>
        <authorList>
            <person name="Sun Z."/>
            <person name="Harris H.M."/>
            <person name="McCann A."/>
            <person name="Guo C."/>
            <person name="Argimon S."/>
            <person name="Zhang W."/>
            <person name="Yang X."/>
            <person name="Jeffery I.B."/>
            <person name="Cooney J.C."/>
            <person name="Kagawa T.F."/>
            <person name="Liu W."/>
            <person name="Song Y."/>
            <person name="Salvetti E."/>
            <person name="Wrobel A."/>
            <person name="Rasinkangas P."/>
            <person name="Parkhill J."/>
            <person name="Rea M.C."/>
            <person name="O'Sullivan O."/>
            <person name="Ritari J."/>
            <person name="Douillard F.P."/>
            <person name="Paul Ross R."/>
            <person name="Yang R."/>
            <person name="Briner A.E."/>
            <person name="Felis G.E."/>
            <person name="de Vos W.M."/>
            <person name="Barrangou R."/>
            <person name="Klaenhammer T.R."/>
            <person name="Caufield P.W."/>
            <person name="Cui Y."/>
            <person name="Zhang H."/>
            <person name="O'Toole P.W."/>
        </authorList>
    </citation>
    <scope>NUCLEOTIDE SEQUENCE [LARGE SCALE GENOMIC DNA]</scope>
    <source>
        <strain evidence="2 3">LMG 26013</strain>
    </source>
</reference>
<evidence type="ECO:0000256" key="1">
    <source>
        <dbReference type="SAM" id="Phobius"/>
    </source>
</evidence>
<protein>
    <submittedName>
        <fullName evidence="2">Uncharacterized protein</fullName>
    </submittedName>
</protein>
<feature type="transmembrane region" description="Helical" evidence="1">
    <location>
        <begin position="195"/>
        <end position="219"/>
    </location>
</feature>
<feature type="transmembrane region" description="Helical" evidence="1">
    <location>
        <begin position="296"/>
        <end position="318"/>
    </location>
</feature>
<keyword evidence="1" id="KW-1133">Transmembrane helix</keyword>
<feature type="transmembrane region" description="Helical" evidence="1">
    <location>
        <begin position="389"/>
        <end position="406"/>
    </location>
</feature>
<dbReference type="RefSeq" id="WP_057705304.1">
    <property type="nucleotide sequence ID" value="NZ_JQCL01000011.1"/>
</dbReference>
<organism evidence="2 3">
    <name type="scientific">Lactiplantibacillus xiangfangensis</name>
    <dbReference type="NCBI Taxonomy" id="942150"/>
    <lineage>
        <taxon>Bacteria</taxon>
        <taxon>Bacillati</taxon>
        <taxon>Bacillota</taxon>
        <taxon>Bacilli</taxon>
        <taxon>Lactobacillales</taxon>
        <taxon>Lactobacillaceae</taxon>
        <taxon>Lactiplantibacillus</taxon>
    </lineage>
</organism>
<keyword evidence="3" id="KW-1185">Reference proteome</keyword>
<feature type="transmembrane region" description="Helical" evidence="1">
    <location>
        <begin position="360"/>
        <end position="380"/>
    </location>
</feature>
<keyword evidence="1" id="KW-0472">Membrane</keyword>
<comment type="caution">
    <text evidence="2">The sequence shown here is derived from an EMBL/GenBank/DDBJ whole genome shotgun (WGS) entry which is preliminary data.</text>
</comment>
<feature type="transmembrane region" description="Helical" evidence="1">
    <location>
        <begin position="21"/>
        <end position="46"/>
    </location>
</feature>
<feature type="transmembrane region" description="Helical" evidence="1">
    <location>
        <begin position="110"/>
        <end position="130"/>
    </location>
</feature>
<keyword evidence="1" id="KW-0812">Transmembrane</keyword>
<accession>A0A0R2MLI5</accession>
<dbReference type="PATRIC" id="fig|942150.3.peg.1028"/>
<dbReference type="Proteomes" id="UP000051783">
    <property type="component" value="Unassembled WGS sequence"/>
</dbReference>
<feature type="transmembrane region" description="Helical" evidence="1">
    <location>
        <begin position="166"/>
        <end position="183"/>
    </location>
</feature>
<feature type="transmembrane region" description="Helical" evidence="1">
    <location>
        <begin position="330"/>
        <end position="348"/>
    </location>
</feature>
<name>A0A0R2MLI5_9LACO</name>
<proteinExistence type="predicted"/>
<dbReference type="AlphaFoldDB" id="A0A0R2MLI5"/>
<evidence type="ECO:0000313" key="3">
    <source>
        <dbReference type="Proteomes" id="UP000051783"/>
    </source>
</evidence>
<evidence type="ECO:0000313" key="2">
    <source>
        <dbReference type="EMBL" id="KRO14598.1"/>
    </source>
</evidence>
<dbReference type="EMBL" id="JQCL01000011">
    <property type="protein sequence ID" value="KRO14598.1"/>
    <property type="molecule type" value="Genomic_DNA"/>
</dbReference>
<gene>
    <name evidence="2" type="ORF">IV64_GL000998</name>
</gene>